<evidence type="ECO:0000256" key="1">
    <source>
        <dbReference type="SAM" id="MobiDB-lite"/>
    </source>
</evidence>
<dbReference type="OMA" id="VCATHAP"/>
<feature type="region of interest" description="Disordered" evidence="1">
    <location>
        <begin position="66"/>
        <end position="87"/>
    </location>
</feature>
<feature type="region of interest" description="Disordered" evidence="1">
    <location>
        <begin position="1"/>
        <end position="28"/>
    </location>
</feature>
<evidence type="ECO:0000313" key="3">
    <source>
        <dbReference type="Proteomes" id="UP000053890"/>
    </source>
</evidence>
<dbReference type="EMBL" id="KQ474080">
    <property type="protein sequence ID" value="KPV74525.1"/>
    <property type="molecule type" value="Genomic_DNA"/>
</dbReference>
<feature type="compositionally biased region" description="Basic and acidic residues" evidence="1">
    <location>
        <begin position="132"/>
        <end position="146"/>
    </location>
</feature>
<dbReference type="OrthoDB" id="2528653at2759"/>
<dbReference type="STRING" id="578459.A0A194S1X0"/>
<feature type="region of interest" description="Disordered" evidence="1">
    <location>
        <begin position="789"/>
        <end position="815"/>
    </location>
</feature>
<feature type="compositionally biased region" description="Basic and acidic residues" evidence="1">
    <location>
        <begin position="789"/>
        <end position="807"/>
    </location>
</feature>
<gene>
    <name evidence="2" type="ORF">RHOBADRAFT_54333</name>
</gene>
<feature type="compositionally biased region" description="Basic and acidic residues" evidence="1">
    <location>
        <begin position="1"/>
        <end position="13"/>
    </location>
</feature>
<reference evidence="2 3" key="1">
    <citation type="journal article" date="2015" name="Front. Microbiol.">
        <title>Genome sequence of the plant growth promoting endophytic yeast Rhodotorula graminis WP1.</title>
        <authorList>
            <person name="Firrincieli A."/>
            <person name="Otillar R."/>
            <person name="Salamov A."/>
            <person name="Schmutz J."/>
            <person name="Khan Z."/>
            <person name="Redman R.S."/>
            <person name="Fleck N.D."/>
            <person name="Lindquist E."/>
            <person name="Grigoriev I.V."/>
            <person name="Doty S.L."/>
        </authorList>
    </citation>
    <scope>NUCLEOTIDE SEQUENCE [LARGE SCALE GENOMIC DNA]</scope>
    <source>
        <strain evidence="2 3">WP1</strain>
    </source>
</reference>
<dbReference type="AlphaFoldDB" id="A0A194S1X0"/>
<dbReference type="Proteomes" id="UP000053890">
    <property type="component" value="Unassembled WGS sequence"/>
</dbReference>
<sequence length="815" mass="89864">MRSRDAVRLDDPFPARPPLDARPASARQDAHAIDVARELPLALGRARTALAASPSSSAADIVLRARSASSADDDNQHPPIPPPLIRLDPEPRAARDGLLTPFLLHALFLGASALGLLARRKVPAPDQAQRSTAHETAERERQHAEDRVDELQALDLLVTVCTVPEATGVDVDPHAWREGQLRHLTKLLGRLDTAQAPVSAQTVASVLHFVGFEAPVEPEARSLEAHSPSRYSLARPVLGLWAWRAYEASRLQPDAAAAPDRLEASILGAFLALLYPPTRTEENRFFFPSNLSSTTDRHILNLVSKRVLADGYTPTRGLLKAFASAVNRARRVDLLEALVVHPDLHPELRLTVVLNAIKHLAQNDLGRHDVERVSRWASRLVVAIEQLETVSLQQVRDVEVAIRRLQREFKVDPALVAPLVTDVVVALLQSPAQHKLLEGSMVIGALRHLLRSGNTSDARRLFDAIPSSGLSLAHCEALLKSPDTTLVRHAWSTLHAHPILEPTIHLCELYFAALARPSTDDATSSTRVRLATTAFRRARLLSSTKVPLDRLWHAYLSVCATHAPTGMVHKLVSRMEREDGIAPHARTAALLVEREMRREDIKVRRVEVVGAHGERDVVVERTARRGGGKAQMRRVRDTAREWSRKLAASSCTAGDGEAVAAAAAAAKRDGDERVVPWQAELDHLVLKDAVRWRREYDTAKLAVLVRARLGIDLAPLVLVAAAAGPDHDAVAAKAVAAALASPATRTLDPDAWRQSRERELKLFARGLEHRGREDLGRVLRKVLREEAARARREDLRRRKERRKEGWRARQRGGGT</sequence>
<accession>A0A194S1X0</accession>
<dbReference type="RefSeq" id="XP_018270574.1">
    <property type="nucleotide sequence ID" value="XM_018417256.1"/>
</dbReference>
<feature type="region of interest" description="Disordered" evidence="1">
    <location>
        <begin position="124"/>
        <end position="146"/>
    </location>
</feature>
<organism evidence="2 3">
    <name type="scientific">Rhodotorula graminis (strain WP1)</name>
    <dbReference type="NCBI Taxonomy" id="578459"/>
    <lineage>
        <taxon>Eukaryota</taxon>
        <taxon>Fungi</taxon>
        <taxon>Dikarya</taxon>
        <taxon>Basidiomycota</taxon>
        <taxon>Pucciniomycotina</taxon>
        <taxon>Microbotryomycetes</taxon>
        <taxon>Sporidiobolales</taxon>
        <taxon>Sporidiobolaceae</taxon>
        <taxon>Rhodotorula</taxon>
    </lineage>
</organism>
<dbReference type="GeneID" id="28977704"/>
<proteinExistence type="predicted"/>
<protein>
    <submittedName>
        <fullName evidence="2">Uncharacterized protein</fullName>
    </submittedName>
</protein>
<name>A0A194S1X0_RHOGW</name>
<evidence type="ECO:0000313" key="2">
    <source>
        <dbReference type="EMBL" id="KPV74525.1"/>
    </source>
</evidence>
<keyword evidence="3" id="KW-1185">Reference proteome</keyword>